<evidence type="ECO:0000256" key="4">
    <source>
        <dbReference type="ARBA" id="ARBA00022801"/>
    </source>
</evidence>
<keyword evidence="4" id="KW-0378">Hydrolase</keyword>
<dbReference type="InterPro" id="IPR029052">
    <property type="entry name" value="Metallo-depent_PP-like"/>
</dbReference>
<evidence type="ECO:0000256" key="6">
    <source>
        <dbReference type="ARBA" id="ARBA00032248"/>
    </source>
</evidence>
<evidence type="ECO:0000313" key="11">
    <source>
        <dbReference type="Proteomes" id="UP000256478"/>
    </source>
</evidence>
<evidence type="ECO:0000256" key="5">
    <source>
        <dbReference type="ARBA" id="ARBA00031248"/>
    </source>
</evidence>
<evidence type="ECO:0000256" key="1">
    <source>
        <dbReference type="ARBA" id="ARBA00003413"/>
    </source>
</evidence>
<evidence type="ECO:0000313" key="10">
    <source>
        <dbReference type="EMBL" id="REL28306.1"/>
    </source>
</evidence>
<dbReference type="EC" id="3.6.1.41" evidence="3"/>
<name>A0A3E0TUF2_9GAMM</name>
<comment type="caution">
    <text evidence="10">The sequence shown here is derived from an EMBL/GenBank/DDBJ whole genome shotgun (WGS) entry which is preliminary data.</text>
</comment>
<dbReference type="NCBIfam" id="NF001204">
    <property type="entry name" value="PRK00166.1"/>
    <property type="match status" value="1"/>
</dbReference>
<comment type="catalytic activity">
    <reaction evidence="8">
        <text>P(1),P(4)-bis(5'-adenosyl) tetraphosphate + H2O = 2 ADP + 2 H(+)</text>
        <dbReference type="Rhea" id="RHEA:24252"/>
        <dbReference type="ChEBI" id="CHEBI:15377"/>
        <dbReference type="ChEBI" id="CHEBI:15378"/>
        <dbReference type="ChEBI" id="CHEBI:58141"/>
        <dbReference type="ChEBI" id="CHEBI:456216"/>
        <dbReference type="EC" id="3.6.1.41"/>
    </reaction>
</comment>
<dbReference type="PANTHER" id="PTHR40942">
    <property type="match status" value="1"/>
</dbReference>
<evidence type="ECO:0000256" key="8">
    <source>
        <dbReference type="ARBA" id="ARBA00049417"/>
    </source>
</evidence>
<dbReference type="SUPFAM" id="SSF56300">
    <property type="entry name" value="Metallo-dependent phosphatases"/>
    <property type="match status" value="1"/>
</dbReference>
<dbReference type="CDD" id="cd07422">
    <property type="entry name" value="MPP_ApaH"/>
    <property type="match status" value="1"/>
</dbReference>
<dbReference type="Pfam" id="PF00149">
    <property type="entry name" value="Metallophos"/>
    <property type="match status" value="1"/>
</dbReference>
<dbReference type="PANTHER" id="PTHR40942:SF4">
    <property type="entry name" value="CYTOCHROME C5"/>
    <property type="match status" value="1"/>
</dbReference>
<proteinExistence type="inferred from homology"/>
<organism evidence="10 11">
    <name type="scientific">Thalassotalea euphylliae</name>
    <dbReference type="NCBI Taxonomy" id="1655234"/>
    <lineage>
        <taxon>Bacteria</taxon>
        <taxon>Pseudomonadati</taxon>
        <taxon>Pseudomonadota</taxon>
        <taxon>Gammaproteobacteria</taxon>
        <taxon>Alteromonadales</taxon>
        <taxon>Colwelliaceae</taxon>
        <taxon>Thalassotalea</taxon>
    </lineage>
</organism>
<evidence type="ECO:0000259" key="9">
    <source>
        <dbReference type="Pfam" id="PF00149"/>
    </source>
</evidence>
<dbReference type="RefSeq" id="WP_116009346.1">
    <property type="nucleotide sequence ID" value="NZ_QUOU01000001.1"/>
</dbReference>
<dbReference type="Gene3D" id="3.60.21.10">
    <property type="match status" value="1"/>
</dbReference>
<accession>A0A3E0TUF2</accession>
<comment type="similarity">
    <text evidence="2">Belongs to the Ap4A hydrolase family.</text>
</comment>
<dbReference type="AlphaFoldDB" id="A0A3E0TUF2"/>
<comment type="function">
    <text evidence="1">Hydrolyzes diadenosine 5',5'''-P1,P4-tetraphosphate to yield ADP.</text>
</comment>
<dbReference type="OrthoDB" id="9807890at2"/>
<sequence>MALYLVGDIQGCFNELDLLLSKVSFNAHRDQLWLAGDLVARGKQSLETLEFVKSLGSSANFVLGNHDLHLLAIAAGLKKAKPSDHLSQLLNAPNFSSLCDWLAQHPLLLQLPTQDGFMSHAGLSPQWSIKQAVKQAAFAHKKIAGNKREQWLSIMYGEQPNDWYLVETKAERFRYIVNAFTRMRYCYADGTLEFDCKEQPKKAPKELKPWFELAKLKNNTWIFGHWAALMGDCARQNVYALDTGCVWGNHLTMLRWQDKKLFTQSATTT</sequence>
<dbReference type="InterPro" id="IPR004843">
    <property type="entry name" value="Calcineurin-like_PHP"/>
</dbReference>
<protein>
    <recommendedName>
        <fullName evidence="3">bis(5'-nucleosyl)-tetraphosphatase (symmetrical)</fullName>
        <ecNumber evidence="3">3.6.1.41</ecNumber>
    </recommendedName>
    <alternativeName>
        <fullName evidence="6">Ap4A hydrolase</fullName>
    </alternativeName>
    <alternativeName>
        <fullName evidence="5">Diadenosine 5',5'''-P1,P4-tetraphosphate pyrophosphohydrolase</fullName>
    </alternativeName>
    <alternativeName>
        <fullName evidence="7">Diadenosine tetraphosphatase</fullName>
    </alternativeName>
</protein>
<dbReference type="NCBIfam" id="TIGR00668">
    <property type="entry name" value="apaH"/>
    <property type="match status" value="1"/>
</dbReference>
<dbReference type="Proteomes" id="UP000256478">
    <property type="component" value="Unassembled WGS sequence"/>
</dbReference>
<dbReference type="InterPro" id="IPR004617">
    <property type="entry name" value="ApaH"/>
</dbReference>
<evidence type="ECO:0000256" key="3">
    <source>
        <dbReference type="ARBA" id="ARBA00012506"/>
    </source>
</evidence>
<evidence type="ECO:0000256" key="2">
    <source>
        <dbReference type="ARBA" id="ARBA00005419"/>
    </source>
</evidence>
<evidence type="ECO:0000256" key="7">
    <source>
        <dbReference type="ARBA" id="ARBA00033210"/>
    </source>
</evidence>
<dbReference type="GO" id="GO:0008803">
    <property type="term" value="F:bis(5'-nucleosyl)-tetraphosphatase (symmetrical) activity"/>
    <property type="evidence" value="ECO:0007669"/>
    <property type="project" value="UniProtKB-EC"/>
</dbReference>
<dbReference type="EMBL" id="QUOU01000001">
    <property type="protein sequence ID" value="REL28306.1"/>
    <property type="molecule type" value="Genomic_DNA"/>
</dbReference>
<dbReference type="PIRSF" id="PIRSF000903">
    <property type="entry name" value="B5n-ttraPtase_sm"/>
    <property type="match status" value="1"/>
</dbReference>
<feature type="domain" description="Calcineurin-like phosphoesterase" evidence="9">
    <location>
        <begin position="3"/>
        <end position="183"/>
    </location>
</feature>
<reference evidence="10 11" key="1">
    <citation type="submission" date="2018-08" db="EMBL/GenBank/DDBJ databases">
        <title>Thalassotalea euphylliae genome.</title>
        <authorList>
            <person name="Summers S."/>
            <person name="Rice S.A."/>
            <person name="Freckelton M.L."/>
            <person name="Nedved B.T."/>
            <person name="Hadfield M.G."/>
        </authorList>
    </citation>
    <scope>NUCLEOTIDE SEQUENCE [LARGE SCALE GENOMIC DNA]</scope>
    <source>
        <strain evidence="10 11">H1</strain>
    </source>
</reference>
<gene>
    <name evidence="10" type="ORF">DXX93_18180</name>
</gene>